<dbReference type="PATRIC" id="fig|56193.3.peg.2063"/>
<dbReference type="Proteomes" id="UP000033874">
    <property type="component" value="Unassembled WGS sequence"/>
</dbReference>
<dbReference type="STRING" id="56193.YP76_09935"/>
<evidence type="ECO:0000313" key="3">
    <source>
        <dbReference type="Proteomes" id="UP000033874"/>
    </source>
</evidence>
<dbReference type="AlphaFoldDB" id="A0A0M3ATI4"/>
<feature type="domain" description="DUF6950" evidence="1">
    <location>
        <begin position="13"/>
        <end position="117"/>
    </location>
</feature>
<name>A0A0M3ATI4_9SPHN</name>
<sequence>MSDLLRRAEATRLTINKYRARPFDWKSRSTCIHMARTHLRNMGHRPPPIPDFRSVIGARRALQNTGFDNLTALLDSLLPRIAPAEMLVGDIAILPGDEGMEGIVISAGGKLIGYNEDAPDGVKPLMALVPLPAAWRA</sequence>
<dbReference type="Pfam" id="PF22262">
    <property type="entry name" value="DUF6950"/>
    <property type="match status" value="1"/>
</dbReference>
<proteinExistence type="predicted"/>
<organism evidence="2 3">
    <name type="scientific">Sphingobium chungbukense</name>
    <dbReference type="NCBI Taxonomy" id="56193"/>
    <lineage>
        <taxon>Bacteria</taxon>
        <taxon>Pseudomonadati</taxon>
        <taxon>Pseudomonadota</taxon>
        <taxon>Alphaproteobacteria</taxon>
        <taxon>Sphingomonadales</taxon>
        <taxon>Sphingomonadaceae</taxon>
        <taxon>Sphingobium</taxon>
    </lineage>
</organism>
<dbReference type="RefSeq" id="WP_046763450.1">
    <property type="nucleotide sequence ID" value="NZ_LBIC01000004.1"/>
</dbReference>
<gene>
    <name evidence="2" type="ORF">YP76_09935</name>
</gene>
<evidence type="ECO:0000313" key="2">
    <source>
        <dbReference type="EMBL" id="KKW92246.1"/>
    </source>
</evidence>
<keyword evidence="3" id="KW-1185">Reference proteome</keyword>
<protein>
    <recommendedName>
        <fullName evidence="1">DUF6950 domain-containing protein</fullName>
    </recommendedName>
</protein>
<dbReference type="InterPro" id="IPR053802">
    <property type="entry name" value="DUF6950"/>
</dbReference>
<accession>A0A0M3ATI4</accession>
<dbReference type="EMBL" id="LBIC01000004">
    <property type="protein sequence ID" value="KKW92246.1"/>
    <property type="molecule type" value="Genomic_DNA"/>
</dbReference>
<comment type="caution">
    <text evidence="2">The sequence shown here is derived from an EMBL/GenBank/DDBJ whole genome shotgun (WGS) entry which is preliminary data.</text>
</comment>
<reference evidence="2 3" key="1">
    <citation type="submission" date="2015-04" db="EMBL/GenBank/DDBJ databases">
        <title>Genome sequence of aromatic hydrocarbons-degrading Sphingobium chungbukense DJ77.</title>
        <authorList>
            <person name="Kim Y.-C."/>
            <person name="Chae J.-C."/>
        </authorList>
    </citation>
    <scope>NUCLEOTIDE SEQUENCE [LARGE SCALE GENOMIC DNA]</scope>
    <source>
        <strain evidence="2 3">DJ77</strain>
    </source>
</reference>
<evidence type="ECO:0000259" key="1">
    <source>
        <dbReference type="Pfam" id="PF22262"/>
    </source>
</evidence>